<dbReference type="PROSITE" id="PS00759">
    <property type="entry name" value="ARGE_DAPE_CPG2_2"/>
    <property type="match status" value="1"/>
</dbReference>
<evidence type="ECO:0000259" key="10">
    <source>
        <dbReference type="Pfam" id="PF07687"/>
    </source>
</evidence>
<evidence type="ECO:0000256" key="3">
    <source>
        <dbReference type="ARBA" id="ARBA00022723"/>
    </source>
</evidence>
<dbReference type="SUPFAM" id="SSF53187">
    <property type="entry name" value="Zn-dependent exopeptidases"/>
    <property type="match status" value="1"/>
</dbReference>
<feature type="site" description="Important for catalytic activity" evidence="9">
    <location>
        <position position="229"/>
    </location>
</feature>
<evidence type="ECO:0000256" key="8">
    <source>
        <dbReference type="PIRSR" id="PIRSR037242-3"/>
    </source>
</evidence>
<keyword evidence="5" id="KW-0482">Metalloprotease</keyword>
<accession>A0A9W8EDK7</accession>
<evidence type="ECO:0000313" key="11">
    <source>
        <dbReference type="EMBL" id="KAJ2000727.1"/>
    </source>
</evidence>
<evidence type="ECO:0000313" key="12">
    <source>
        <dbReference type="Proteomes" id="UP001150907"/>
    </source>
</evidence>
<keyword evidence="4" id="KW-0378">Hydrolase</keyword>
<dbReference type="Pfam" id="PF07687">
    <property type="entry name" value="M20_dimer"/>
    <property type="match status" value="1"/>
</dbReference>
<feature type="binding site" evidence="8">
    <location>
        <position position="133"/>
    </location>
    <ligand>
        <name>Mn(2+)</name>
        <dbReference type="ChEBI" id="CHEBI:29035"/>
        <label>1</label>
    </ligand>
</feature>
<evidence type="ECO:0000256" key="2">
    <source>
        <dbReference type="ARBA" id="ARBA00022670"/>
    </source>
</evidence>
<feature type="binding site" description="in other chain" evidence="7">
    <location>
        <position position="418"/>
    </location>
    <ligand>
        <name>substrate</name>
        <note>ligand shared between homodimeric partners</note>
    </ligand>
</feature>
<dbReference type="AlphaFoldDB" id="A0A9W8EDK7"/>
<comment type="caution">
    <text evidence="11">The sequence shown here is derived from an EMBL/GenBank/DDBJ whole genome shotgun (WGS) entry which is preliminary data.</text>
</comment>
<dbReference type="InterPro" id="IPR001261">
    <property type="entry name" value="ArgE/DapE_CS"/>
</dbReference>
<dbReference type="InterPro" id="IPR002933">
    <property type="entry name" value="Peptidase_M20"/>
</dbReference>
<feature type="binding site" description="in other chain" evidence="7">
    <location>
        <position position="446"/>
    </location>
    <ligand>
        <name>substrate</name>
        <note>ligand shared between homodimeric partners</note>
    </ligand>
</feature>
<feature type="binding site" evidence="7">
    <location>
        <position position="229"/>
    </location>
    <ligand>
        <name>substrate</name>
        <note>ligand shared between homodimeric partners</note>
    </ligand>
</feature>
<feature type="binding site" evidence="8">
    <location>
        <position position="99"/>
    </location>
    <ligand>
        <name>Mn(2+)</name>
        <dbReference type="ChEBI" id="CHEBI:29035"/>
        <label>2</label>
    </ligand>
</feature>
<keyword evidence="2" id="KW-0645">Protease</keyword>
<dbReference type="Pfam" id="PF01546">
    <property type="entry name" value="Peptidase_M20"/>
    <property type="match status" value="1"/>
</dbReference>
<dbReference type="OrthoDB" id="7832001at2759"/>
<proteinExistence type="inferred from homology"/>
<comment type="similarity">
    <text evidence="1">Belongs to the peptidase M20A family.</text>
</comment>
<dbReference type="Gene3D" id="3.40.630.10">
    <property type="entry name" value="Zn peptidases"/>
    <property type="match status" value="1"/>
</dbReference>
<dbReference type="Gene3D" id="3.30.70.360">
    <property type="match status" value="1"/>
</dbReference>
<comment type="cofactor">
    <cofactor evidence="8">
        <name>Mn(2+)</name>
        <dbReference type="ChEBI" id="CHEBI:29035"/>
    </cofactor>
    <text evidence="8">Binds 2 manganese ions per subunit.</text>
</comment>
<evidence type="ECO:0000256" key="6">
    <source>
        <dbReference type="PIRSR" id="PIRSR037242-1"/>
    </source>
</evidence>
<dbReference type="InterPro" id="IPR051458">
    <property type="entry name" value="Cyt/Met_Dipeptidase"/>
</dbReference>
<gene>
    <name evidence="11" type="ORF">H4R26_004475</name>
</gene>
<feature type="binding site" evidence="8">
    <location>
        <position position="168"/>
    </location>
    <ligand>
        <name>Mn(2+)</name>
        <dbReference type="ChEBI" id="CHEBI:29035"/>
        <label>1</label>
    </ligand>
</feature>
<dbReference type="PANTHER" id="PTHR43270:SF4">
    <property type="entry name" value="CARNOSINE DIPEPTIDASE 2, ISOFORM A"/>
    <property type="match status" value="1"/>
</dbReference>
<dbReference type="PIRSF" id="PIRSF037242">
    <property type="entry name" value="CNDP_dipeptidase"/>
    <property type="match status" value="1"/>
</dbReference>
<dbReference type="GO" id="GO:0070573">
    <property type="term" value="F:metallodipeptidase activity"/>
    <property type="evidence" value="ECO:0007669"/>
    <property type="project" value="InterPro"/>
</dbReference>
<evidence type="ECO:0000256" key="1">
    <source>
        <dbReference type="ARBA" id="ARBA00006247"/>
    </source>
</evidence>
<dbReference type="CDD" id="cd05676">
    <property type="entry name" value="M20_dipept_like_CNDP"/>
    <property type="match status" value="1"/>
</dbReference>
<keyword evidence="3 8" id="KW-0479">Metal-binding</keyword>
<evidence type="ECO:0000256" key="7">
    <source>
        <dbReference type="PIRSR" id="PIRSR037242-2"/>
    </source>
</evidence>
<dbReference type="EMBL" id="JANBQF010000492">
    <property type="protein sequence ID" value="KAJ2000727.1"/>
    <property type="molecule type" value="Genomic_DNA"/>
</dbReference>
<feature type="domain" description="Peptidase M20 dimerisation" evidence="10">
    <location>
        <begin position="210"/>
        <end position="366"/>
    </location>
</feature>
<feature type="binding site" evidence="7">
    <location>
        <position position="331"/>
    </location>
    <ligand>
        <name>substrate</name>
        <note>ligand shared between homodimeric partners</note>
    </ligand>
</feature>
<dbReference type="InterPro" id="IPR017153">
    <property type="entry name" value="CNDP/DUG1"/>
</dbReference>
<keyword evidence="8" id="KW-0464">Manganese</keyword>
<dbReference type="InterPro" id="IPR011650">
    <property type="entry name" value="Peptidase_M20_dimer"/>
</dbReference>
<feature type="binding site" evidence="8">
    <location>
        <position position="446"/>
    </location>
    <ligand>
        <name>Mn(2+)</name>
        <dbReference type="ChEBI" id="CHEBI:29035"/>
        <label>1</label>
    </ligand>
</feature>
<feature type="active site" description="Proton acceptor" evidence="6">
    <location>
        <position position="167"/>
    </location>
</feature>
<name>A0A9W8EDK7_9FUNG</name>
<protein>
    <recommendedName>
        <fullName evidence="10">Peptidase M20 dimerisation domain-containing protein</fullName>
    </recommendedName>
</protein>
<feature type="binding site" description="in other chain" evidence="7">
    <location>
        <position position="196"/>
    </location>
    <ligand>
        <name>substrate</name>
        <note>ligand shared between homodimeric partners</note>
    </ligand>
</feature>
<dbReference type="GO" id="GO:0006508">
    <property type="term" value="P:proteolysis"/>
    <property type="evidence" value="ECO:0007669"/>
    <property type="project" value="UniProtKB-KW"/>
</dbReference>
<reference evidence="11" key="1">
    <citation type="submission" date="2022-07" db="EMBL/GenBank/DDBJ databases">
        <title>Phylogenomic reconstructions and comparative analyses of Kickxellomycotina fungi.</title>
        <authorList>
            <person name="Reynolds N.K."/>
            <person name="Stajich J.E."/>
            <person name="Barry K."/>
            <person name="Grigoriev I.V."/>
            <person name="Crous P."/>
            <person name="Smith M.E."/>
        </authorList>
    </citation>
    <scope>NUCLEOTIDE SEQUENCE</scope>
    <source>
        <strain evidence="11">IMI 214461</strain>
    </source>
</reference>
<dbReference type="GO" id="GO:0046872">
    <property type="term" value="F:metal ion binding"/>
    <property type="evidence" value="ECO:0007669"/>
    <property type="project" value="UniProtKB-KW"/>
</dbReference>
<feature type="binding site" evidence="8">
    <location>
        <position position="133"/>
    </location>
    <ligand>
        <name>Mn(2+)</name>
        <dbReference type="ChEBI" id="CHEBI:29035"/>
        <label>2</label>
    </ligand>
</feature>
<dbReference type="PANTHER" id="PTHR43270">
    <property type="entry name" value="BETA-ALA-HIS DIPEPTIDASE"/>
    <property type="match status" value="1"/>
</dbReference>
<evidence type="ECO:0000256" key="4">
    <source>
        <dbReference type="ARBA" id="ARBA00022801"/>
    </source>
</evidence>
<keyword evidence="12" id="KW-1185">Reference proteome</keyword>
<evidence type="ECO:0000256" key="5">
    <source>
        <dbReference type="ARBA" id="ARBA00023049"/>
    </source>
</evidence>
<dbReference type="Proteomes" id="UP001150907">
    <property type="component" value="Unassembled WGS sequence"/>
</dbReference>
<feature type="active site" evidence="6">
    <location>
        <position position="101"/>
    </location>
</feature>
<sequence>MSSPVDRYFELVDQNQQKFIEALREVVAIPSVSSDASRRGEVVRMGEWLQARWEALGATCKRVDPGKQDLHGVELDLPPVILGQYGNDSSKKTVLVYGHYDVQPALLEDGWDTDPFTLVETADGRLVGRGSTDDKGPVLGWLLCAETHKQAGLEFPVNLKFCFEGMEESGSEGLDEIIVAEADKWFKGTDVVCISDNYWLGTKKPCLTHGLRGVSYFHLEISGPGADLHSGVFGGTVHEPMVDLVHLLATLVDSSGRIKVAGIYDQVMEETEAEEQSYEGLEFSHAALAGDLKRDVIIHADERATLKHRWRIPTLSIHGVEGAFYAPGDKTVIPARVRGKFSLRTVPNMEPARVAELVTAHLNAEFGKLGSKNVMRVIETHGGRWWYSSPKHPNFVAAARATERVYGVTPDLTREGGSIPVTLTFEENLGVNVLLLPMGAADDGAHSINEKLDRRNYICGIKLLGAYLHEIAVTDLTVPA</sequence>
<feature type="binding site" description="in other chain" evidence="7">
    <location>
        <position position="344"/>
    </location>
    <ligand>
        <name>substrate</name>
        <note>ligand shared between homodimeric partners</note>
    </ligand>
</feature>
<evidence type="ECO:0000256" key="9">
    <source>
        <dbReference type="PIRSR" id="PIRSR037242-4"/>
    </source>
</evidence>
<feature type="binding site" evidence="8">
    <location>
        <position position="196"/>
    </location>
    <ligand>
        <name>Mn(2+)</name>
        <dbReference type="ChEBI" id="CHEBI:29035"/>
        <label>2</label>
    </ligand>
</feature>
<organism evidence="11 12">
    <name type="scientific">Coemansia thaxteri</name>
    <dbReference type="NCBI Taxonomy" id="2663907"/>
    <lineage>
        <taxon>Eukaryota</taxon>
        <taxon>Fungi</taxon>
        <taxon>Fungi incertae sedis</taxon>
        <taxon>Zoopagomycota</taxon>
        <taxon>Kickxellomycotina</taxon>
        <taxon>Kickxellomycetes</taxon>
        <taxon>Kickxellales</taxon>
        <taxon>Kickxellaceae</taxon>
        <taxon>Coemansia</taxon>
    </lineage>
</organism>